<feature type="transmembrane region" description="Helical" evidence="7">
    <location>
        <begin position="320"/>
        <end position="341"/>
    </location>
</feature>
<feature type="transmembrane region" description="Helical" evidence="7">
    <location>
        <begin position="114"/>
        <end position="133"/>
    </location>
</feature>
<dbReference type="PRINTS" id="PR01036">
    <property type="entry name" value="TCRTETB"/>
</dbReference>
<name>A0A2V5ILH4_9EURO</name>
<evidence type="ECO:0000256" key="3">
    <source>
        <dbReference type="ARBA" id="ARBA00022692"/>
    </source>
</evidence>
<dbReference type="GO" id="GO:0022857">
    <property type="term" value="F:transmembrane transporter activity"/>
    <property type="evidence" value="ECO:0007669"/>
    <property type="project" value="InterPro"/>
</dbReference>
<evidence type="ECO:0000256" key="1">
    <source>
        <dbReference type="ARBA" id="ARBA00004141"/>
    </source>
</evidence>
<comment type="subcellular location">
    <subcellularLocation>
        <location evidence="1">Membrane</location>
        <topology evidence="1">Multi-pass membrane protein</topology>
    </subcellularLocation>
</comment>
<evidence type="ECO:0000313" key="10">
    <source>
        <dbReference type="Proteomes" id="UP000248817"/>
    </source>
</evidence>
<dbReference type="Proteomes" id="UP000248817">
    <property type="component" value="Unassembled WGS sequence"/>
</dbReference>
<dbReference type="PANTHER" id="PTHR23502:SF51">
    <property type="entry name" value="QUINIDINE RESISTANCE PROTEIN 1-RELATED"/>
    <property type="match status" value="1"/>
</dbReference>
<dbReference type="Pfam" id="PF07690">
    <property type="entry name" value="MFS_1"/>
    <property type="match status" value="1"/>
</dbReference>
<dbReference type="InterPro" id="IPR036259">
    <property type="entry name" value="MFS_trans_sf"/>
</dbReference>
<keyword evidence="5 7" id="KW-0472">Membrane</keyword>
<reference evidence="9 10" key="1">
    <citation type="submission" date="2018-02" db="EMBL/GenBank/DDBJ databases">
        <title>The genomes of Aspergillus section Nigri reveals drivers in fungal speciation.</title>
        <authorList>
            <consortium name="DOE Joint Genome Institute"/>
            <person name="Vesth T.C."/>
            <person name="Nybo J."/>
            <person name="Theobald S."/>
            <person name="Brandl J."/>
            <person name="Frisvad J.C."/>
            <person name="Nielsen K.F."/>
            <person name="Lyhne E.K."/>
            <person name="Kogle M.E."/>
            <person name="Kuo A."/>
            <person name="Riley R."/>
            <person name="Clum A."/>
            <person name="Nolan M."/>
            <person name="Lipzen A."/>
            <person name="Salamov A."/>
            <person name="Henrissat B."/>
            <person name="Wiebenga A."/>
            <person name="De vries R.P."/>
            <person name="Grigoriev I.V."/>
            <person name="Mortensen U.H."/>
            <person name="Andersen M.R."/>
            <person name="Baker S.E."/>
        </authorList>
    </citation>
    <scope>NUCLEOTIDE SEQUENCE [LARGE SCALE GENOMIC DNA]</scope>
    <source>
        <strain evidence="9 10">CBS 114.80</strain>
    </source>
</reference>
<dbReference type="InterPro" id="IPR011701">
    <property type="entry name" value="MFS"/>
</dbReference>
<evidence type="ECO:0000259" key="8">
    <source>
        <dbReference type="PROSITE" id="PS50850"/>
    </source>
</evidence>
<dbReference type="SUPFAM" id="SSF103473">
    <property type="entry name" value="MFS general substrate transporter"/>
    <property type="match status" value="1"/>
</dbReference>
<feature type="region of interest" description="Disordered" evidence="6">
    <location>
        <begin position="506"/>
        <end position="529"/>
    </location>
</feature>
<dbReference type="Gene3D" id="1.20.1250.20">
    <property type="entry name" value="MFS general substrate transporter like domains"/>
    <property type="match status" value="1"/>
</dbReference>
<evidence type="ECO:0000256" key="2">
    <source>
        <dbReference type="ARBA" id="ARBA00022448"/>
    </source>
</evidence>
<evidence type="ECO:0000256" key="7">
    <source>
        <dbReference type="SAM" id="Phobius"/>
    </source>
</evidence>
<feature type="transmembrane region" description="Helical" evidence="7">
    <location>
        <begin position="288"/>
        <end position="308"/>
    </location>
</feature>
<evidence type="ECO:0000313" key="9">
    <source>
        <dbReference type="EMBL" id="PYI35074.1"/>
    </source>
</evidence>
<evidence type="ECO:0000256" key="5">
    <source>
        <dbReference type="ARBA" id="ARBA00023136"/>
    </source>
</evidence>
<accession>A0A2V5ILH4</accession>
<dbReference type="EMBL" id="KZ825472">
    <property type="protein sequence ID" value="PYI35074.1"/>
    <property type="molecule type" value="Genomic_DNA"/>
</dbReference>
<proteinExistence type="predicted"/>
<feature type="transmembrane region" description="Helical" evidence="7">
    <location>
        <begin position="46"/>
        <end position="69"/>
    </location>
</feature>
<feature type="transmembrane region" description="Helical" evidence="7">
    <location>
        <begin position="172"/>
        <end position="190"/>
    </location>
</feature>
<feature type="transmembrane region" description="Helical" evidence="7">
    <location>
        <begin position="470"/>
        <end position="494"/>
    </location>
</feature>
<feature type="region of interest" description="Disordered" evidence="6">
    <location>
        <begin position="249"/>
        <end position="271"/>
    </location>
</feature>
<evidence type="ECO:0000256" key="4">
    <source>
        <dbReference type="ARBA" id="ARBA00022989"/>
    </source>
</evidence>
<feature type="transmembrane region" description="Helical" evidence="7">
    <location>
        <begin position="202"/>
        <end position="222"/>
    </location>
</feature>
<sequence>MASSSTEDQEKPPLSTTEDVQNDVEKNRGAASSDAPYSILSERKKVCLMITASFAGLISPLSSTVYFPALTSLTDAMHVSSTRINLTVMMYLIFQGIAPSFIGSFSDTHGRRPAYLISFVIYLGANIGLALQTNYAALMVLRCLQACGSSGTIALGSAVVADVSTRAERGKYIGYASMGLTLGPALGPVIGGLIDHFCGWRWIFWFLTILSGVFLTAIALFLPETCRAVVGNGSIPAARWNRPVFSVLAPTTTTSPSKTTTSTTPTTPKPQRLNPLRSARLVLDQENALILTYGALLYAGMAAVLTTLPSTLATHYDFNTIQIGLCYLPMGLGSLTSRYTVGMLLDRTFRRHAHAQQLRIVPNTQQDISAFDIERARLAVAIPLAYAAALVFVAYGWVMQARVALAGPVLTLFAGGHLLTGAFSALSTLVVDLNRGSPATAVAANNLVRCLLGAGATAGAAPVIGRIGVGWMAVVMAVVWVVASPCLWGVYLWGFGWRRAREGMGEGEREGNNLSTPLPAAPSRVEEIR</sequence>
<dbReference type="PANTHER" id="PTHR23502">
    <property type="entry name" value="MAJOR FACILITATOR SUPERFAMILY"/>
    <property type="match status" value="1"/>
</dbReference>
<feature type="compositionally biased region" description="Low complexity" evidence="6">
    <location>
        <begin position="250"/>
        <end position="270"/>
    </location>
</feature>
<gene>
    <name evidence="9" type="ORF">BP00DRAFT_463167</name>
</gene>
<protein>
    <submittedName>
        <fullName evidence="9">Putative MFS transporter</fullName>
    </submittedName>
</protein>
<feature type="domain" description="Major facilitator superfamily (MFS) profile" evidence="8">
    <location>
        <begin position="48"/>
        <end position="501"/>
    </location>
</feature>
<dbReference type="PROSITE" id="PS50850">
    <property type="entry name" value="MFS"/>
    <property type="match status" value="1"/>
</dbReference>
<keyword evidence="4 7" id="KW-1133">Transmembrane helix</keyword>
<feature type="transmembrane region" description="Helical" evidence="7">
    <location>
        <begin position="84"/>
        <end position="102"/>
    </location>
</feature>
<organism evidence="9 10">
    <name type="scientific">Aspergillus indologenus CBS 114.80</name>
    <dbReference type="NCBI Taxonomy" id="1450541"/>
    <lineage>
        <taxon>Eukaryota</taxon>
        <taxon>Fungi</taxon>
        <taxon>Dikarya</taxon>
        <taxon>Ascomycota</taxon>
        <taxon>Pezizomycotina</taxon>
        <taxon>Eurotiomycetes</taxon>
        <taxon>Eurotiomycetidae</taxon>
        <taxon>Eurotiales</taxon>
        <taxon>Aspergillaceae</taxon>
        <taxon>Aspergillus</taxon>
        <taxon>Aspergillus subgen. Circumdati</taxon>
    </lineage>
</organism>
<keyword evidence="10" id="KW-1185">Reference proteome</keyword>
<dbReference type="FunFam" id="1.20.1720.10:FF:000009">
    <property type="entry name" value="MFS multidrug transporter"/>
    <property type="match status" value="1"/>
</dbReference>
<feature type="transmembrane region" description="Helical" evidence="7">
    <location>
        <begin position="139"/>
        <end position="160"/>
    </location>
</feature>
<feature type="transmembrane region" description="Helical" evidence="7">
    <location>
        <begin position="443"/>
        <end position="464"/>
    </location>
</feature>
<evidence type="ECO:0000256" key="6">
    <source>
        <dbReference type="SAM" id="MobiDB-lite"/>
    </source>
</evidence>
<feature type="transmembrane region" description="Helical" evidence="7">
    <location>
        <begin position="410"/>
        <end position="431"/>
    </location>
</feature>
<dbReference type="InterPro" id="IPR020846">
    <property type="entry name" value="MFS_dom"/>
</dbReference>
<dbReference type="AlphaFoldDB" id="A0A2V5ILH4"/>
<dbReference type="GO" id="GO:0005886">
    <property type="term" value="C:plasma membrane"/>
    <property type="evidence" value="ECO:0007669"/>
    <property type="project" value="TreeGrafter"/>
</dbReference>
<feature type="region of interest" description="Disordered" evidence="6">
    <location>
        <begin position="1"/>
        <end position="31"/>
    </location>
</feature>
<keyword evidence="2" id="KW-0813">Transport</keyword>
<keyword evidence="3 7" id="KW-0812">Transmembrane</keyword>
<feature type="transmembrane region" description="Helical" evidence="7">
    <location>
        <begin position="378"/>
        <end position="398"/>
    </location>
</feature>